<proteinExistence type="predicted"/>
<reference evidence="3 4" key="1">
    <citation type="journal article" date="2018" name="New Phytol.">
        <title>Phylogenomics of Endogonaceae and evolution of mycorrhizas within Mucoromycota.</title>
        <authorList>
            <person name="Chang Y."/>
            <person name="Desiro A."/>
            <person name="Na H."/>
            <person name="Sandor L."/>
            <person name="Lipzen A."/>
            <person name="Clum A."/>
            <person name="Barry K."/>
            <person name="Grigoriev I.V."/>
            <person name="Martin F.M."/>
            <person name="Stajich J.E."/>
            <person name="Smith M.E."/>
            <person name="Bonito G."/>
            <person name="Spatafora J.W."/>
        </authorList>
    </citation>
    <scope>NUCLEOTIDE SEQUENCE [LARGE SCALE GENOMIC DNA]</scope>
    <source>
        <strain evidence="3 4">GMNB39</strain>
    </source>
</reference>
<keyword evidence="2" id="KW-0812">Transmembrane</keyword>
<accession>A0A433CXP8</accession>
<evidence type="ECO:0000313" key="3">
    <source>
        <dbReference type="EMBL" id="RUP43357.1"/>
    </source>
</evidence>
<dbReference type="AlphaFoldDB" id="A0A433CXP8"/>
<evidence type="ECO:0000256" key="2">
    <source>
        <dbReference type="SAM" id="Phobius"/>
    </source>
</evidence>
<evidence type="ECO:0000313" key="4">
    <source>
        <dbReference type="Proteomes" id="UP000268093"/>
    </source>
</evidence>
<dbReference type="PANTHER" id="PTHR46599:SF3">
    <property type="entry name" value="PIGGYBAC TRANSPOSABLE ELEMENT-DERIVED PROTEIN 4"/>
    <property type="match status" value="1"/>
</dbReference>
<keyword evidence="2" id="KW-0472">Membrane</keyword>
<dbReference type="OrthoDB" id="2431486at2759"/>
<evidence type="ECO:0000256" key="1">
    <source>
        <dbReference type="SAM" id="MobiDB-lite"/>
    </source>
</evidence>
<keyword evidence="4" id="KW-1185">Reference proteome</keyword>
<feature type="region of interest" description="Disordered" evidence="1">
    <location>
        <begin position="63"/>
        <end position="91"/>
    </location>
</feature>
<comment type="caution">
    <text evidence="3">The sequence shown here is derived from an EMBL/GenBank/DDBJ whole genome shotgun (WGS) entry which is preliminary data.</text>
</comment>
<keyword evidence="2" id="KW-1133">Transmembrane helix</keyword>
<sequence>MTTRRTWVPLFFWLLDIAIVNSFLLYKKAKASDEITHSAFRLQLAWDLINLASSMQLEIQHKMTRKRVRQQEDDEQPLSKNPRVTKNSTDFSPSRLILGDQHLPKFQDQRQACIWCRILSKAGQIMIDKKCPPRSNIYCQTCKAVLCLTRERNCFAEYHTRKIAG</sequence>
<organism evidence="3 4">
    <name type="scientific">Jimgerdemannia flammicorona</name>
    <dbReference type="NCBI Taxonomy" id="994334"/>
    <lineage>
        <taxon>Eukaryota</taxon>
        <taxon>Fungi</taxon>
        <taxon>Fungi incertae sedis</taxon>
        <taxon>Mucoromycota</taxon>
        <taxon>Mucoromycotina</taxon>
        <taxon>Endogonomycetes</taxon>
        <taxon>Endogonales</taxon>
        <taxon>Endogonaceae</taxon>
        <taxon>Jimgerdemannia</taxon>
    </lineage>
</organism>
<evidence type="ECO:0008006" key="5">
    <source>
        <dbReference type="Google" id="ProtNLM"/>
    </source>
</evidence>
<feature type="compositionally biased region" description="Polar residues" evidence="1">
    <location>
        <begin position="78"/>
        <end position="91"/>
    </location>
</feature>
<gene>
    <name evidence="3" type="ORF">BC936DRAFT_137299</name>
</gene>
<dbReference type="EMBL" id="RBNI01011181">
    <property type="protein sequence ID" value="RUP43357.1"/>
    <property type="molecule type" value="Genomic_DNA"/>
</dbReference>
<protein>
    <recommendedName>
        <fullName evidence="5">PiggyBac transposable element-derived protein 4 C-terminal zinc-ribbon domain-containing protein</fullName>
    </recommendedName>
</protein>
<name>A0A433CXP8_9FUNG</name>
<dbReference type="PANTHER" id="PTHR46599">
    <property type="entry name" value="PIGGYBAC TRANSPOSABLE ELEMENT-DERIVED PROTEIN 4"/>
    <property type="match status" value="1"/>
</dbReference>
<dbReference type="Proteomes" id="UP000268093">
    <property type="component" value="Unassembled WGS sequence"/>
</dbReference>
<feature type="transmembrane region" description="Helical" evidence="2">
    <location>
        <begin position="6"/>
        <end position="26"/>
    </location>
</feature>